<proteinExistence type="predicted"/>
<keyword evidence="3" id="KW-1185">Reference proteome</keyword>
<protein>
    <submittedName>
        <fullName evidence="2">Uncharacterized protein</fullName>
    </submittedName>
</protein>
<evidence type="ECO:0000256" key="1">
    <source>
        <dbReference type="SAM" id="MobiDB-lite"/>
    </source>
</evidence>
<dbReference type="EMBL" id="QRBI01000093">
    <property type="protein sequence ID" value="RMC21876.1"/>
    <property type="molecule type" value="Genomic_DNA"/>
</dbReference>
<feature type="compositionally biased region" description="Low complexity" evidence="1">
    <location>
        <begin position="48"/>
        <end position="60"/>
    </location>
</feature>
<dbReference type="Proteomes" id="UP000269221">
    <property type="component" value="Unassembled WGS sequence"/>
</dbReference>
<feature type="region of interest" description="Disordered" evidence="1">
    <location>
        <begin position="48"/>
        <end position="98"/>
    </location>
</feature>
<reference evidence="2 3" key="1">
    <citation type="submission" date="2018-07" db="EMBL/GenBank/DDBJ databases">
        <title>A high quality draft genome assembly of the barn swallow (H. rustica rustica).</title>
        <authorList>
            <person name="Formenti G."/>
            <person name="Chiara M."/>
            <person name="Poveda L."/>
            <person name="Francoijs K.-J."/>
            <person name="Bonisoli-Alquati A."/>
            <person name="Canova L."/>
            <person name="Gianfranceschi L."/>
            <person name="Horner D.S."/>
            <person name="Saino N."/>
        </authorList>
    </citation>
    <scope>NUCLEOTIDE SEQUENCE [LARGE SCALE GENOMIC DNA]</scope>
    <source>
        <strain evidence="2">Chelidonia</strain>
        <tissue evidence="2">Blood</tissue>
    </source>
</reference>
<evidence type="ECO:0000313" key="2">
    <source>
        <dbReference type="EMBL" id="RMC21876.1"/>
    </source>
</evidence>
<accession>A0A3M0LA43</accession>
<evidence type="ECO:0000313" key="3">
    <source>
        <dbReference type="Proteomes" id="UP000269221"/>
    </source>
</evidence>
<organism evidence="2 3">
    <name type="scientific">Hirundo rustica rustica</name>
    <dbReference type="NCBI Taxonomy" id="333673"/>
    <lineage>
        <taxon>Eukaryota</taxon>
        <taxon>Metazoa</taxon>
        <taxon>Chordata</taxon>
        <taxon>Craniata</taxon>
        <taxon>Vertebrata</taxon>
        <taxon>Euteleostomi</taxon>
        <taxon>Archelosauria</taxon>
        <taxon>Archosauria</taxon>
        <taxon>Dinosauria</taxon>
        <taxon>Saurischia</taxon>
        <taxon>Theropoda</taxon>
        <taxon>Coelurosauria</taxon>
        <taxon>Aves</taxon>
        <taxon>Neognathae</taxon>
        <taxon>Neoaves</taxon>
        <taxon>Telluraves</taxon>
        <taxon>Australaves</taxon>
        <taxon>Passeriformes</taxon>
        <taxon>Sylvioidea</taxon>
        <taxon>Hirundinidae</taxon>
        <taxon>Hirundo</taxon>
    </lineage>
</organism>
<comment type="caution">
    <text evidence="2">The sequence shown here is derived from an EMBL/GenBank/DDBJ whole genome shotgun (WGS) entry which is preliminary data.</text>
</comment>
<feature type="region of interest" description="Disordered" evidence="1">
    <location>
        <begin position="13"/>
        <end position="36"/>
    </location>
</feature>
<gene>
    <name evidence="2" type="ORF">DUI87_02747</name>
</gene>
<sequence length="181" mass="19579">MLREYISPVVASLAPAGGKPFPYPDKGESDGAAMEPTDITTIQVLAEPQGQPQPAAVAPVETKKSKVKSANPGEPDQEGVAETYDCDQSRGPVYSGHRLPPERLLQRRQGTQAFGIAAVEAEGIKKLNTLPGLSENPSAVGLLKVEEQQVPVATSMVQRRQYRTNRDAVIPIHKMIRELET</sequence>
<name>A0A3M0LA43_HIRRU</name>
<dbReference type="AlphaFoldDB" id="A0A3M0LA43"/>